<accession>A0A5A9GUT5</accession>
<feature type="chain" id="PRO_5023139385" evidence="1">
    <location>
        <begin position="26"/>
        <end position="249"/>
    </location>
</feature>
<keyword evidence="1" id="KW-0732">Signal</keyword>
<dbReference type="EMBL" id="VTTN01000001">
    <property type="protein sequence ID" value="KAA0598166.1"/>
    <property type="molecule type" value="Genomic_DNA"/>
</dbReference>
<evidence type="ECO:0000313" key="3">
    <source>
        <dbReference type="Proteomes" id="UP000324927"/>
    </source>
</evidence>
<comment type="caution">
    <text evidence="2">The sequence shown here is derived from an EMBL/GenBank/DDBJ whole genome shotgun (WGS) entry which is preliminary data.</text>
</comment>
<reference evidence="2 3" key="1">
    <citation type="submission" date="2019-08" db="EMBL/GenBank/DDBJ databases">
        <authorList>
            <person name="Grouzdev D."/>
            <person name="Tikhonova E."/>
            <person name="Kravchenko I."/>
        </authorList>
    </citation>
    <scope>NUCLEOTIDE SEQUENCE [LARGE SCALE GENOMIC DNA]</scope>
    <source>
        <strain evidence="2 3">59b</strain>
    </source>
</reference>
<sequence length="249" mass="26915">MTPRMLPILAAALLALPVIGRPARASEATAAGAPVLVELFTSQGCSSCPPADAFLKELSGRDDVIALSFHVDYWDRLGWRDPYASGWNTRRQRDYRDAFALPYVYTPQMVVDGRDQAVGSDRSAVTALIDRHRRDGGAVPFTLEARGDGSARLVIPARPGLSGRLTLFGYDREHRIDIRAGENSGRRLLNTNVVAVVEDWGLWSGEAVDISHPLPEPREGRGYALVLSEEAGGPFRTGVLGAARLGAAP</sequence>
<feature type="signal peptide" evidence="1">
    <location>
        <begin position="1"/>
        <end position="25"/>
    </location>
</feature>
<name>A0A5A9GUT5_AZOLI</name>
<organism evidence="2 3">
    <name type="scientific">Azospirillum lipoferum</name>
    <dbReference type="NCBI Taxonomy" id="193"/>
    <lineage>
        <taxon>Bacteria</taxon>
        <taxon>Pseudomonadati</taxon>
        <taxon>Pseudomonadota</taxon>
        <taxon>Alphaproteobacteria</taxon>
        <taxon>Rhodospirillales</taxon>
        <taxon>Azospirillaceae</taxon>
        <taxon>Azospirillum</taxon>
    </lineage>
</organism>
<dbReference type="AlphaFoldDB" id="A0A5A9GUT5"/>
<proteinExistence type="predicted"/>
<evidence type="ECO:0000256" key="1">
    <source>
        <dbReference type="SAM" id="SignalP"/>
    </source>
</evidence>
<keyword evidence="3" id="KW-1185">Reference proteome</keyword>
<dbReference type="PANTHER" id="PTHR36057:SF1">
    <property type="entry name" value="LIPOPROTEIN LIPID ATTACHMENT SITE-LIKE PROTEIN, PUTATIVE (DUF1223)-RELATED"/>
    <property type="match status" value="1"/>
</dbReference>
<evidence type="ECO:0000313" key="2">
    <source>
        <dbReference type="EMBL" id="KAA0598166.1"/>
    </source>
</evidence>
<dbReference type="InterPro" id="IPR010634">
    <property type="entry name" value="DUF1223"/>
</dbReference>
<dbReference type="OrthoDB" id="9808254at2"/>
<dbReference type="Proteomes" id="UP000324927">
    <property type="component" value="Unassembled WGS sequence"/>
</dbReference>
<dbReference type="PANTHER" id="PTHR36057">
    <property type="match status" value="1"/>
</dbReference>
<gene>
    <name evidence="2" type="ORF">FZ942_03505</name>
</gene>
<dbReference type="Pfam" id="PF06764">
    <property type="entry name" value="DUF1223"/>
    <property type="match status" value="1"/>
</dbReference>
<dbReference type="InterPro" id="IPR036249">
    <property type="entry name" value="Thioredoxin-like_sf"/>
</dbReference>
<dbReference type="SUPFAM" id="SSF52833">
    <property type="entry name" value="Thioredoxin-like"/>
    <property type="match status" value="1"/>
</dbReference>
<protein>
    <submittedName>
        <fullName evidence="2">DUF1223 domain-containing protein</fullName>
    </submittedName>
</protein>